<dbReference type="RefSeq" id="WP_157583806.1">
    <property type="nucleotide sequence ID" value="NZ_WPIN01000002.1"/>
</dbReference>
<keyword evidence="3" id="KW-1185">Reference proteome</keyword>
<dbReference type="Pfam" id="PF00535">
    <property type="entry name" value="Glycos_transf_2"/>
    <property type="match status" value="1"/>
</dbReference>
<protein>
    <submittedName>
        <fullName evidence="2">Glycosyltransferase</fullName>
    </submittedName>
</protein>
<sequence length="235" mass="27229">MISPVFSIITVTYNAGLTLEKTIQSVLAQENSLLEYIIIDGGSTDDTINCIKKYQENLKYWISEKDDGIYDAMNKALDKSQGKWVLFLGGNDRLNIDVLKKVYKHLDDSKDLIYGNIVFNTGRRYKSILNLKTILNNTVHHQGAFYNKKLFDNFRYDTTIKTMADYELNLLIYLSRKQSKKINIDIAECDANGVSSEIGRSLEELQLIHTKHYSPFLRKILSKIVKLKYFIHYKH</sequence>
<dbReference type="InterPro" id="IPR001173">
    <property type="entry name" value="Glyco_trans_2-like"/>
</dbReference>
<dbReference type="PANTHER" id="PTHR22916:SF67">
    <property type="entry name" value="COLANIC ACID BIOSYNTHESIS GLYCOSYL TRANSFERASE WCAE-RELATED"/>
    <property type="match status" value="1"/>
</dbReference>
<dbReference type="Proteomes" id="UP000436006">
    <property type="component" value="Unassembled WGS sequence"/>
</dbReference>
<dbReference type="GO" id="GO:0016758">
    <property type="term" value="F:hexosyltransferase activity"/>
    <property type="evidence" value="ECO:0007669"/>
    <property type="project" value="UniProtKB-ARBA"/>
</dbReference>
<dbReference type="EMBL" id="WPIN01000002">
    <property type="protein sequence ID" value="MVM29561.1"/>
    <property type="molecule type" value="Genomic_DNA"/>
</dbReference>
<dbReference type="SUPFAM" id="SSF53448">
    <property type="entry name" value="Nucleotide-diphospho-sugar transferases"/>
    <property type="match status" value="1"/>
</dbReference>
<dbReference type="CDD" id="cd06433">
    <property type="entry name" value="GT_2_WfgS_like"/>
    <property type="match status" value="1"/>
</dbReference>
<evidence type="ECO:0000259" key="1">
    <source>
        <dbReference type="Pfam" id="PF00535"/>
    </source>
</evidence>
<dbReference type="Gene3D" id="3.90.550.10">
    <property type="entry name" value="Spore Coat Polysaccharide Biosynthesis Protein SpsA, Chain A"/>
    <property type="match status" value="1"/>
</dbReference>
<keyword evidence="2" id="KW-0808">Transferase</keyword>
<evidence type="ECO:0000313" key="2">
    <source>
        <dbReference type="EMBL" id="MVM29561.1"/>
    </source>
</evidence>
<organism evidence="2 3">
    <name type="scientific">Spirosoma arboris</name>
    <dbReference type="NCBI Taxonomy" id="2682092"/>
    <lineage>
        <taxon>Bacteria</taxon>
        <taxon>Pseudomonadati</taxon>
        <taxon>Bacteroidota</taxon>
        <taxon>Cytophagia</taxon>
        <taxon>Cytophagales</taxon>
        <taxon>Cytophagaceae</taxon>
        <taxon>Spirosoma</taxon>
    </lineage>
</organism>
<dbReference type="AlphaFoldDB" id="A0A7K1S6U2"/>
<feature type="domain" description="Glycosyltransferase 2-like" evidence="1">
    <location>
        <begin position="7"/>
        <end position="141"/>
    </location>
</feature>
<dbReference type="InterPro" id="IPR029044">
    <property type="entry name" value="Nucleotide-diphossugar_trans"/>
</dbReference>
<comment type="caution">
    <text evidence="2">The sequence shown here is derived from an EMBL/GenBank/DDBJ whole genome shotgun (WGS) entry which is preliminary data.</text>
</comment>
<reference evidence="2 3" key="1">
    <citation type="submission" date="2019-12" db="EMBL/GenBank/DDBJ databases">
        <title>Spirosoma sp. HMF4905 genome sequencing and assembly.</title>
        <authorList>
            <person name="Kang H."/>
            <person name="Cha I."/>
            <person name="Kim H."/>
            <person name="Joh K."/>
        </authorList>
    </citation>
    <scope>NUCLEOTIDE SEQUENCE [LARGE SCALE GENOMIC DNA]</scope>
    <source>
        <strain evidence="2 3">HMF4905</strain>
    </source>
</reference>
<gene>
    <name evidence="2" type="ORF">GO755_05920</name>
</gene>
<name>A0A7K1S6U2_9BACT</name>
<dbReference type="PANTHER" id="PTHR22916">
    <property type="entry name" value="GLYCOSYLTRANSFERASE"/>
    <property type="match status" value="1"/>
</dbReference>
<proteinExistence type="predicted"/>
<accession>A0A7K1S6U2</accession>
<evidence type="ECO:0000313" key="3">
    <source>
        <dbReference type="Proteomes" id="UP000436006"/>
    </source>
</evidence>